<keyword evidence="13" id="KW-1185">Reference proteome</keyword>
<evidence type="ECO:0000256" key="6">
    <source>
        <dbReference type="ARBA" id="ARBA00022842"/>
    </source>
</evidence>
<dbReference type="AlphaFoldDB" id="A0A6N6JDV0"/>
<evidence type="ECO:0000313" key="12">
    <source>
        <dbReference type="EMBL" id="GFE64386.1"/>
    </source>
</evidence>
<proteinExistence type="inferred from homology"/>
<evidence type="ECO:0000256" key="7">
    <source>
        <dbReference type="ARBA" id="ARBA00051915"/>
    </source>
</evidence>
<keyword evidence="6" id="KW-0460">Magnesium</keyword>
<dbReference type="InterPro" id="IPR025110">
    <property type="entry name" value="AMP-bd_C"/>
</dbReference>
<evidence type="ECO:0000256" key="5">
    <source>
        <dbReference type="ARBA" id="ARBA00022723"/>
    </source>
</evidence>
<feature type="domain" description="AMP-dependent synthetase/ligase" evidence="10">
    <location>
        <begin position="34"/>
        <end position="416"/>
    </location>
</feature>
<dbReference type="EMBL" id="BLJE01000002">
    <property type="protein sequence ID" value="GFE64386.1"/>
    <property type="molecule type" value="Genomic_DNA"/>
</dbReference>
<dbReference type="EC" id="6.2.1.44" evidence="8"/>
<evidence type="ECO:0000256" key="3">
    <source>
        <dbReference type="ARBA" id="ARBA00011738"/>
    </source>
</evidence>
<organism evidence="12 13">
    <name type="scientific">Litoreibacter roseus</name>
    <dbReference type="NCBI Taxonomy" id="2601869"/>
    <lineage>
        <taxon>Bacteria</taxon>
        <taxon>Pseudomonadati</taxon>
        <taxon>Pseudomonadota</taxon>
        <taxon>Alphaproteobacteria</taxon>
        <taxon>Rhodobacterales</taxon>
        <taxon>Roseobacteraceae</taxon>
        <taxon>Litoreibacter</taxon>
    </lineage>
</organism>
<dbReference type="SUPFAM" id="SSF56801">
    <property type="entry name" value="Acetyl-CoA synthetase-like"/>
    <property type="match status" value="1"/>
</dbReference>
<dbReference type="FunFam" id="3.40.50.12780:FF:000003">
    <property type="entry name" value="Long-chain-fatty-acid--CoA ligase FadD"/>
    <property type="match status" value="1"/>
</dbReference>
<dbReference type="Pfam" id="PF00501">
    <property type="entry name" value="AMP-binding"/>
    <property type="match status" value="1"/>
</dbReference>
<evidence type="ECO:0000256" key="8">
    <source>
        <dbReference type="ARBA" id="ARBA00066616"/>
    </source>
</evidence>
<dbReference type="InterPro" id="IPR000873">
    <property type="entry name" value="AMP-dep_synth/lig_dom"/>
</dbReference>
<dbReference type="Pfam" id="PF13193">
    <property type="entry name" value="AMP-binding_C"/>
    <property type="match status" value="1"/>
</dbReference>
<dbReference type="InterPro" id="IPR020845">
    <property type="entry name" value="AMP-binding_CS"/>
</dbReference>
<accession>A0A6N6JDV0</accession>
<keyword evidence="4" id="KW-0436">Ligase</keyword>
<evidence type="ECO:0000256" key="4">
    <source>
        <dbReference type="ARBA" id="ARBA00022598"/>
    </source>
</evidence>
<evidence type="ECO:0000256" key="9">
    <source>
        <dbReference type="ARBA" id="ARBA00067668"/>
    </source>
</evidence>
<dbReference type="OrthoDB" id="9803968at2"/>
<dbReference type="Proteomes" id="UP000436822">
    <property type="component" value="Unassembled WGS sequence"/>
</dbReference>
<evidence type="ECO:0000259" key="11">
    <source>
        <dbReference type="Pfam" id="PF13193"/>
    </source>
</evidence>
<dbReference type="GO" id="GO:0046872">
    <property type="term" value="F:metal ion binding"/>
    <property type="evidence" value="ECO:0007669"/>
    <property type="project" value="UniProtKB-KW"/>
</dbReference>
<reference evidence="12 13" key="1">
    <citation type="submission" date="2019-12" db="EMBL/GenBank/DDBJ databases">
        <title>Litoreibacter badius sp. nov., a novel bacteriochlorophyll a-containing bacterium in the genus Litoreibacter.</title>
        <authorList>
            <person name="Kanamuro M."/>
            <person name="Takabe Y."/>
            <person name="Mori K."/>
            <person name="Takaichi S."/>
            <person name="Hanada S."/>
        </authorList>
    </citation>
    <scope>NUCLEOTIDE SEQUENCE [LARGE SCALE GENOMIC DNA]</scope>
    <source>
        <strain evidence="12 13">K6</strain>
    </source>
</reference>
<dbReference type="GO" id="GO:0006631">
    <property type="term" value="P:fatty acid metabolic process"/>
    <property type="evidence" value="ECO:0007669"/>
    <property type="project" value="TreeGrafter"/>
</dbReference>
<comment type="subunit">
    <text evidence="3">Homodimer.</text>
</comment>
<dbReference type="GO" id="GO:0031956">
    <property type="term" value="F:medium-chain fatty acid-CoA ligase activity"/>
    <property type="evidence" value="ECO:0007669"/>
    <property type="project" value="TreeGrafter"/>
</dbReference>
<dbReference type="RefSeq" id="WP_159805529.1">
    <property type="nucleotide sequence ID" value="NZ_BLJE01000002.1"/>
</dbReference>
<feature type="domain" description="AMP-binding enzyme C-terminal" evidence="11">
    <location>
        <begin position="467"/>
        <end position="542"/>
    </location>
</feature>
<comment type="similarity">
    <text evidence="2">Belongs to the ATP-dependent AMP-binding enzyme family.</text>
</comment>
<dbReference type="Gene3D" id="3.30.300.30">
    <property type="match status" value="1"/>
</dbReference>
<comment type="catalytic activity">
    <reaction evidence="7">
        <text>3-(methylsulfanyl)propanoate + ATP + CoA = 3-(methylsulfanyl)propanoyl-CoA + AMP + diphosphate</text>
        <dbReference type="Rhea" id="RHEA:43052"/>
        <dbReference type="ChEBI" id="CHEBI:30616"/>
        <dbReference type="ChEBI" id="CHEBI:33019"/>
        <dbReference type="ChEBI" id="CHEBI:49016"/>
        <dbReference type="ChEBI" id="CHEBI:57287"/>
        <dbReference type="ChEBI" id="CHEBI:82815"/>
        <dbReference type="ChEBI" id="CHEBI:456215"/>
        <dbReference type="EC" id="6.2.1.44"/>
    </reaction>
    <physiologicalReaction direction="left-to-right" evidence="7">
        <dbReference type="Rhea" id="RHEA:43053"/>
    </physiologicalReaction>
</comment>
<comment type="caution">
    <text evidence="12">The sequence shown here is derived from an EMBL/GenBank/DDBJ whole genome shotgun (WGS) entry which is preliminary data.</text>
</comment>
<protein>
    <recommendedName>
        <fullName evidence="9">3-methylmercaptopropionyl-CoA ligase</fullName>
        <ecNumber evidence="8">6.2.1.44</ecNumber>
    </recommendedName>
</protein>
<dbReference type="CDD" id="cd05917">
    <property type="entry name" value="FACL_like_2"/>
    <property type="match status" value="1"/>
</dbReference>
<evidence type="ECO:0000259" key="10">
    <source>
        <dbReference type="Pfam" id="PF00501"/>
    </source>
</evidence>
<dbReference type="PROSITE" id="PS00455">
    <property type="entry name" value="AMP_BINDING"/>
    <property type="match status" value="1"/>
</dbReference>
<dbReference type="PANTHER" id="PTHR43201:SF5">
    <property type="entry name" value="MEDIUM-CHAIN ACYL-COA LIGASE ACSF2, MITOCHONDRIAL"/>
    <property type="match status" value="1"/>
</dbReference>
<evidence type="ECO:0000256" key="2">
    <source>
        <dbReference type="ARBA" id="ARBA00006432"/>
    </source>
</evidence>
<dbReference type="Gene3D" id="3.40.50.12780">
    <property type="entry name" value="N-terminal domain of ligase-like"/>
    <property type="match status" value="1"/>
</dbReference>
<evidence type="ECO:0000256" key="1">
    <source>
        <dbReference type="ARBA" id="ARBA00001946"/>
    </source>
</evidence>
<name>A0A6N6JDV0_9RHOB</name>
<gene>
    <name evidence="12" type="ORF">KIN_14600</name>
</gene>
<keyword evidence="5" id="KW-0479">Metal-binding</keyword>
<dbReference type="InterPro" id="IPR042099">
    <property type="entry name" value="ANL_N_sf"/>
</dbReference>
<comment type="cofactor">
    <cofactor evidence="1">
        <name>Mg(2+)</name>
        <dbReference type="ChEBI" id="CHEBI:18420"/>
    </cofactor>
</comment>
<sequence>MDVSSRMPIGDVSHVIGEVDQPLVEKTIPQVLYDTAKRFPNRDAAVFSMQGIRRTYQEFSDDVDRLAAGLITLGFQKNDRIGIWSPNRYEWLLTQFATARIGVILVNINPAYRTHELEYALNKVGCTGLITAPAFKTSDYAGMLVDLAPELKTSEPGELKSQRFPHLSTVICLGDDTPAGMIPFASVTGDPAALPPLDALDRNDPINIQFTSGTTGQPKGATLTHRNIVNNAWFVGDALVLSEQDRLCIPVPFYHCFGMVMGTLGSVLRGTAMIVPGEGFEAAATLKTVSDEKCTALYGVPTMFVNMLEHPNFASFDLSTLRTGIMAGAPCPIEVMRAVQTKMNMTEVTIAYGMTETSPVSFQSNVDDPTEKRVTSVGRIHPHVEVKIVDENGVPVPVGSQGELWTKGYSVMKGYWADDEKTADALDAEGWMHTGDLARMDEEGYVNITGRVKDMIVRGGENIYPREVEEFLYTHPAVSQVQVFGVPDQKFGEISCAWILKKPGATVDEAEIRAFCKEHIAYYKVPAHVRFVDEIPMTVTGKPQKFVMRDTMMEDLGLKELVTA</sequence>
<dbReference type="InterPro" id="IPR045851">
    <property type="entry name" value="AMP-bd_C_sf"/>
</dbReference>
<dbReference type="PANTHER" id="PTHR43201">
    <property type="entry name" value="ACYL-COA SYNTHETASE"/>
    <property type="match status" value="1"/>
</dbReference>
<dbReference type="FunFam" id="3.30.300.30:FF:000008">
    <property type="entry name" value="2,3-dihydroxybenzoate-AMP ligase"/>
    <property type="match status" value="1"/>
</dbReference>
<dbReference type="NCBIfam" id="NF009233">
    <property type="entry name" value="PRK12583.1"/>
    <property type="match status" value="1"/>
</dbReference>
<evidence type="ECO:0000313" key="13">
    <source>
        <dbReference type="Proteomes" id="UP000436822"/>
    </source>
</evidence>